<keyword evidence="2" id="KW-1185">Reference proteome</keyword>
<comment type="caution">
    <text evidence="1">The sequence shown here is derived from an EMBL/GenBank/DDBJ whole genome shotgun (WGS) entry which is preliminary data.</text>
</comment>
<name>A0A8T0QIQ6_PANVG</name>
<dbReference type="EMBL" id="CM029049">
    <property type="protein sequence ID" value="KAG2572482.1"/>
    <property type="molecule type" value="Genomic_DNA"/>
</dbReference>
<reference evidence="1" key="1">
    <citation type="submission" date="2020-05" db="EMBL/GenBank/DDBJ databases">
        <title>WGS assembly of Panicum virgatum.</title>
        <authorList>
            <person name="Lovell J.T."/>
            <person name="Jenkins J."/>
            <person name="Shu S."/>
            <person name="Juenger T.E."/>
            <person name="Schmutz J."/>
        </authorList>
    </citation>
    <scope>NUCLEOTIDE SEQUENCE</scope>
    <source>
        <strain evidence="1">AP13</strain>
    </source>
</reference>
<dbReference type="Proteomes" id="UP000823388">
    <property type="component" value="Chromosome 7K"/>
</dbReference>
<dbReference type="AlphaFoldDB" id="A0A8T0QIQ6"/>
<protein>
    <submittedName>
        <fullName evidence="1">Uncharacterized protein</fullName>
    </submittedName>
</protein>
<proteinExistence type="predicted"/>
<organism evidence="1 2">
    <name type="scientific">Panicum virgatum</name>
    <name type="common">Blackwell switchgrass</name>
    <dbReference type="NCBI Taxonomy" id="38727"/>
    <lineage>
        <taxon>Eukaryota</taxon>
        <taxon>Viridiplantae</taxon>
        <taxon>Streptophyta</taxon>
        <taxon>Embryophyta</taxon>
        <taxon>Tracheophyta</taxon>
        <taxon>Spermatophyta</taxon>
        <taxon>Magnoliopsida</taxon>
        <taxon>Liliopsida</taxon>
        <taxon>Poales</taxon>
        <taxon>Poaceae</taxon>
        <taxon>PACMAD clade</taxon>
        <taxon>Panicoideae</taxon>
        <taxon>Panicodae</taxon>
        <taxon>Paniceae</taxon>
        <taxon>Panicinae</taxon>
        <taxon>Panicum</taxon>
        <taxon>Panicum sect. Hiantes</taxon>
    </lineage>
</organism>
<gene>
    <name evidence="1" type="ORF">PVAP13_7KG140620</name>
</gene>
<accession>A0A8T0QIQ6</accession>
<evidence type="ECO:0000313" key="2">
    <source>
        <dbReference type="Proteomes" id="UP000823388"/>
    </source>
</evidence>
<sequence>MIVFTEDCDRDLKSKEAAASMARAGAVNKERDSLLKEGEMLKLREEFWAAEDLWMDGLVEGALDRWLEERNKMPNKKRKVVRVPVPDAYIHFIKENPTLMRELSDEEMAECPEHHRQLYVIQKLVNDKNRAYQKALIDQYNTFGFAYDEKEVTDDDDEKEVAVPKN</sequence>
<evidence type="ECO:0000313" key="1">
    <source>
        <dbReference type="EMBL" id="KAG2572482.1"/>
    </source>
</evidence>